<keyword evidence="3" id="KW-1185">Reference proteome</keyword>
<sequence length="243" mass="26637">MLIAFLLCAIKQAVSSSSSGITLSGTEPTFIFNQDDHPFQIDLINAKLQLGNGEQNCIEYEEGENIYINANEIAGDTAFEVENTFSLNGVNQWRLIHSEDFTSPTGWSNNANSECAGIVMLGGYCQFSSSEVAKTFLDLPSHSSIKIKATFHFIDAWIGEAAYLKVDLEGKYEYVWNESYKAGQASSGINICGAHHAEGKFSSDIEVNLPHSDSSLSVVFGTTLDQDPCDESWGVSSFEIFIR</sequence>
<dbReference type="PANTHER" id="PTHR39767">
    <property type="entry name" value="CALCIUM/CALMODULIN-BINDING MEMBRANE PROTEIN PCM4-RELATED"/>
    <property type="match status" value="1"/>
</dbReference>
<comment type="caution">
    <text evidence="2">The sequence shown here is derived from an EMBL/GenBank/DDBJ whole genome shotgun (WGS) entry which is preliminary data.</text>
</comment>
<evidence type="ECO:0000313" key="2">
    <source>
        <dbReference type="EMBL" id="CAG9314398.1"/>
    </source>
</evidence>
<name>A0AAU9ILS3_9CILI</name>
<feature type="signal peptide" evidence="1">
    <location>
        <begin position="1"/>
        <end position="16"/>
    </location>
</feature>
<organism evidence="2 3">
    <name type="scientific">Blepharisma stoltei</name>
    <dbReference type="NCBI Taxonomy" id="1481888"/>
    <lineage>
        <taxon>Eukaryota</taxon>
        <taxon>Sar</taxon>
        <taxon>Alveolata</taxon>
        <taxon>Ciliophora</taxon>
        <taxon>Postciliodesmatophora</taxon>
        <taxon>Heterotrichea</taxon>
        <taxon>Heterotrichida</taxon>
        <taxon>Blepharismidae</taxon>
        <taxon>Blepharisma</taxon>
    </lineage>
</organism>
<proteinExistence type="predicted"/>
<dbReference type="EMBL" id="CAJZBQ010000012">
    <property type="protein sequence ID" value="CAG9314398.1"/>
    <property type="molecule type" value="Genomic_DNA"/>
</dbReference>
<dbReference type="Proteomes" id="UP001162131">
    <property type="component" value="Unassembled WGS sequence"/>
</dbReference>
<dbReference type="AlphaFoldDB" id="A0AAU9ILS3"/>
<evidence type="ECO:0000313" key="3">
    <source>
        <dbReference type="Proteomes" id="UP001162131"/>
    </source>
</evidence>
<protein>
    <submittedName>
        <fullName evidence="2">Uncharacterized protein</fullName>
    </submittedName>
</protein>
<gene>
    <name evidence="2" type="ORF">BSTOLATCC_MIC11405</name>
</gene>
<dbReference type="PANTHER" id="PTHR39767:SF2">
    <property type="entry name" value="CHROMOSOME UNDETERMINED SCAFFOLD_1, WHOLE GENOME SHOTGUN SEQUENCE"/>
    <property type="match status" value="1"/>
</dbReference>
<evidence type="ECO:0000256" key="1">
    <source>
        <dbReference type="SAM" id="SignalP"/>
    </source>
</evidence>
<accession>A0AAU9ILS3</accession>
<feature type="chain" id="PRO_5043874373" evidence="1">
    <location>
        <begin position="17"/>
        <end position="243"/>
    </location>
</feature>
<keyword evidence="1" id="KW-0732">Signal</keyword>
<reference evidence="2" key="1">
    <citation type="submission" date="2021-09" db="EMBL/GenBank/DDBJ databases">
        <authorList>
            <consortium name="AG Swart"/>
            <person name="Singh M."/>
            <person name="Singh A."/>
            <person name="Seah K."/>
            <person name="Emmerich C."/>
        </authorList>
    </citation>
    <scope>NUCLEOTIDE SEQUENCE</scope>
    <source>
        <strain evidence="2">ATCC30299</strain>
    </source>
</reference>